<reference evidence="1" key="1">
    <citation type="journal article" date="2018" name="Genome Biol.">
        <title>SKESA: strategic k-mer extension for scrupulous assemblies.</title>
        <authorList>
            <person name="Souvorov A."/>
            <person name="Agarwala R."/>
            <person name="Lipman D.J."/>
        </authorList>
    </citation>
    <scope>NUCLEOTIDE SEQUENCE</scope>
    <source>
        <strain evidence="1">M1175849</strain>
    </source>
</reference>
<reference evidence="1" key="2">
    <citation type="submission" date="2019-08" db="EMBL/GenBank/DDBJ databases">
        <authorList>
            <consortium name="NCBI Pathogen Detection Project"/>
        </authorList>
    </citation>
    <scope>NUCLEOTIDE SEQUENCE</scope>
    <source>
        <strain evidence="1">M1175849</strain>
    </source>
</reference>
<organism evidence="1">
    <name type="scientific">Salmonella typhimurium</name>
    <dbReference type="NCBI Taxonomy" id="90371"/>
    <lineage>
        <taxon>Bacteria</taxon>
        <taxon>Pseudomonadati</taxon>
        <taxon>Pseudomonadota</taxon>
        <taxon>Gammaproteobacteria</taxon>
        <taxon>Enterobacterales</taxon>
        <taxon>Enterobacteriaceae</taxon>
        <taxon>Salmonella</taxon>
    </lineage>
</organism>
<dbReference type="AlphaFoldDB" id="A0A767WF09"/>
<dbReference type="Pfam" id="PF06528">
    <property type="entry name" value="Phage_P2_GpE"/>
    <property type="match status" value="1"/>
</dbReference>
<protein>
    <submittedName>
        <fullName evidence="1">GpE family phage tail protein</fullName>
    </submittedName>
</protein>
<accession>A0A767WF09</accession>
<proteinExistence type="predicted"/>
<dbReference type="EMBL" id="DAAZCL010000168">
    <property type="protein sequence ID" value="HAG6964113.1"/>
    <property type="molecule type" value="Genomic_DNA"/>
</dbReference>
<evidence type="ECO:0000313" key="1">
    <source>
        <dbReference type="EMBL" id="HAG6964113.1"/>
    </source>
</evidence>
<sequence length="25" mass="2831">MDFPPDLSTDDLMADIAVIFHWPPS</sequence>
<feature type="non-terminal residue" evidence="1">
    <location>
        <position position="25"/>
    </location>
</feature>
<gene>
    <name evidence="1" type="ORF">GYJ28_004786</name>
</gene>
<name>A0A767WF09_SALTM</name>
<comment type="caution">
    <text evidence="1">The sequence shown here is derived from an EMBL/GenBank/DDBJ whole genome shotgun (WGS) entry which is preliminary data.</text>
</comment>
<dbReference type="InterPro" id="IPR009493">
    <property type="entry name" value="P2_GpE"/>
</dbReference>